<dbReference type="EMBL" id="LVYU01000158">
    <property type="protein sequence ID" value="KZA96440.1"/>
    <property type="molecule type" value="Genomic_DNA"/>
</dbReference>
<sequence length="152" mass="16702">MSLKNFMRAGVFAAVAVISLAGAAHAGPAKNRELVIRAVVGLFIDHDPAVVDKYWSQKYIQHNPMFPNGRDVIKGFVSNTPPGFKYEMGAVVADGNIVMVRGRYTGFGPKPMIAVDMFRVEKGKIIEHWDVLQEKVPANRTKSGNPMFVPGM</sequence>
<reference evidence="3" key="1">
    <citation type="submission" date="2016-03" db="EMBL/GenBank/DDBJ databases">
        <title>Microsymbionts genomes from the relict species Vavilovia formosa.</title>
        <authorList>
            <person name="Chirak E."/>
            <person name="Kimeklis A."/>
            <person name="Kopat V."/>
            <person name="Andronov E."/>
        </authorList>
    </citation>
    <scope>NUCLEOTIDE SEQUENCE [LARGE SCALE GENOMIC DNA]</scope>
    <source>
        <strain evidence="3">Vaf12</strain>
    </source>
</reference>
<dbReference type="RefSeq" id="WP_062945462.1">
    <property type="nucleotide sequence ID" value="NZ_CP171847.1"/>
</dbReference>
<feature type="signal peptide" evidence="1">
    <location>
        <begin position="1"/>
        <end position="26"/>
    </location>
</feature>
<evidence type="ECO:0000313" key="3">
    <source>
        <dbReference type="EMBL" id="KZA96440.1"/>
    </source>
</evidence>
<dbReference type="Gene3D" id="3.10.450.50">
    <property type="match status" value="1"/>
</dbReference>
<proteinExistence type="predicted"/>
<name>A0A154I774_RHILE</name>
<dbReference type="AlphaFoldDB" id="A0A154I774"/>
<accession>A0A154I774</accession>
<dbReference type="InterPro" id="IPR037401">
    <property type="entry name" value="SnoaL-like"/>
</dbReference>
<gene>
    <name evidence="3" type="ORF">A4A59_34825</name>
</gene>
<dbReference type="InterPro" id="IPR032710">
    <property type="entry name" value="NTF2-like_dom_sf"/>
</dbReference>
<feature type="chain" id="PRO_5007595850" description="SnoaL-like domain-containing protein" evidence="1">
    <location>
        <begin position="27"/>
        <end position="152"/>
    </location>
</feature>
<organism evidence="3">
    <name type="scientific">Rhizobium leguminosarum</name>
    <dbReference type="NCBI Taxonomy" id="384"/>
    <lineage>
        <taxon>Bacteria</taxon>
        <taxon>Pseudomonadati</taxon>
        <taxon>Pseudomonadota</taxon>
        <taxon>Alphaproteobacteria</taxon>
        <taxon>Hyphomicrobiales</taxon>
        <taxon>Rhizobiaceae</taxon>
        <taxon>Rhizobium/Agrobacterium group</taxon>
        <taxon>Rhizobium</taxon>
    </lineage>
</organism>
<comment type="caution">
    <text evidence="3">The sequence shown here is derived from an EMBL/GenBank/DDBJ whole genome shotgun (WGS) entry which is preliminary data.</text>
</comment>
<evidence type="ECO:0000256" key="1">
    <source>
        <dbReference type="SAM" id="SignalP"/>
    </source>
</evidence>
<evidence type="ECO:0000259" key="2">
    <source>
        <dbReference type="Pfam" id="PF12680"/>
    </source>
</evidence>
<dbReference type="SUPFAM" id="SSF54427">
    <property type="entry name" value="NTF2-like"/>
    <property type="match status" value="1"/>
</dbReference>
<keyword evidence="1" id="KW-0732">Signal</keyword>
<dbReference type="Pfam" id="PF12680">
    <property type="entry name" value="SnoaL_2"/>
    <property type="match status" value="1"/>
</dbReference>
<feature type="domain" description="SnoaL-like" evidence="2">
    <location>
        <begin position="37"/>
        <end position="128"/>
    </location>
</feature>
<protein>
    <recommendedName>
        <fullName evidence="2">SnoaL-like domain-containing protein</fullName>
    </recommendedName>
</protein>